<name>A0A1H1HSB9_NATTX</name>
<feature type="transmembrane region" description="Helical" evidence="1">
    <location>
        <begin position="20"/>
        <end position="37"/>
    </location>
</feature>
<keyword evidence="1" id="KW-1133">Transmembrane helix</keyword>
<sequence length="227" mass="24806">MPQLSTYVDDLDWARLAERLLYLFPPVIGVGIVGVLREADPGVPLLESGLVLVGTFGYTILTLGLVITIFFDARRIRSQPRASANWSPRPWLNAVFALLWAPAAGVVYLARRHRRFGTPPGWSGWWLVVAASFVTTLVGFTAATIAILLSIPGLLTTAIGVAGAIAFGVFPVAIHQDAAYVCTHGRSWRPNPGLYLAFAFLSLFVPPLQPLLAGYYLYRRWETLGTP</sequence>
<gene>
    <name evidence="2" type="ORF">SAMN04489842_2979</name>
</gene>
<evidence type="ECO:0000313" key="3">
    <source>
        <dbReference type="Proteomes" id="UP000198848"/>
    </source>
</evidence>
<protein>
    <submittedName>
        <fullName evidence="2">Uncharacterized protein</fullName>
    </submittedName>
</protein>
<feature type="transmembrane region" description="Helical" evidence="1">
    <location>
        <begin position="194"/>
        <end position="218"/>
    </location>
</feature>
<keyword evidence="3" id="KW-1185">Reference proteome</keyword>
<feature type="transmembrane region" description="Helical" evidence="1">
    <location>
        <begin position="49"/>
        <end position="71"/>
    </location>
</feature>
<keyword evidence="1" id="KW-0472">Membrane</keyword>
<dbReference type="Proteomes" id="UP000198848">
    <property type="component" value="Unassembled WGS sequence"/>
</dbReference>
<dbReference type="EMBL" id="FNLC01000003">
    <property type="protein sequence ID" value="SDR27946.1"/>
    <property type="molecule type" value="Genomic_DNA"/>
</dbReference>
<reference evidence="3" key="1">
    <citation type="submission" date="2016-10" db="EMBL/GenBank/DDBJ databases">
        <authorList>
            <person name="Varghese N."/>
            <person name="Submissions S."/>
        </authorList>
    </citation>
    <scope>NUCLEOTIDE SEQUENCE [LARGE SCALE GENOMIC DNA]</scope>
    <source>
        <strain evidence="3">DSM 24767</strain>
    </source>
</reference>
<accession>A0A1H1HSB9</accession>
<proteinExistence type="predicted"/>
<keyword evidence="1" id="KW-0812">Transmembrane</keyword>
<feature type="transmembrane region" description="Helical" evidence="1">
    <location>
        <begin position="91"/>
        <end position="110"/>
    </location>
</feature>
<feature type="transmembrane region" description="Helical" evidence="1">
    <location>
        <begin position="122"/>
        <end position="148"/>
    </location>
</feature>
<organism evidence="2 3">
    <name type="scientific">Natronobacterium texcoconense</name>
    <dbReference type="NCBI Taxonomy" id="1095778"/>
    <lineage>
        <taxon>Archaea</taxon>
        <taxon>Methanobacteriati</taxon>
        <taxon>Methanobacteriota</taxon>
        <taxon>Stenosarchaea group</taxon>
        <taxon>Halobacteria</taxon>
        <taxon>Halobacteriales</taxon>
        <taxon>Natrialbaceae</taxon>
        <taxon>Natronobacterium</taxon>
    </lineage>
</organism>
<evidence type="ECO:0000313" key="2">
    <source>
        <dbReference type="EMBL" id="SDR27946.1"/>
    </source>
</evidence>
<dbReference type="AlphaFoldDB" id="A0A1H1HSB9"/>
<dbReference type="STRING" id="1095778.SAMN04489842_2979"/>
<evidence type="ECO:0000256" key="1">
    <source>
        <dbReference type="SAM" id="Phobius"/>
    </source>
</evidence>
<feature type="transmembrane region" description="Helical" evidence="1">
    <location>
        <begin position="154"/>
        <end position="174"/>
    </location>
</feature>